<proteinExistence type="predicted"/>
<comment type="caution">
    <text evidence="2">The sequence shown here is derived from an EMBL/GenBank/DDBJ whole genome shotgun (WGS) entry which is preliminary data.</text>
</comment>
<keyword evidence="1" id="KW-0812">Transmembrane</keyword>
<dbReference type="Proteomes" id="UP000584670">
    <property type="component" value="Unassembled WGS sequence"/>
</dbReference>
<keyword evidence="1" id="KW-1133">Transmembrane helix</keyword>
<sequence>MEGQTTAGDGDQDAAERRRERRRLIRQLLIDWSPVLAGVVNLVVQHFS</sequence>
<feature type="transmembrane region" description="Helical" evidence="1">
    <location>
        <begin position="28"/>
        <end position="47"/>
    </location>
</feature>
<dbReference type="EMBL" id="JACMSF010000025">
    <property type="protein sequence ID" value="MBC2904396.1"/>
    <property type="molecule type" value="Genomic_DNA"/>
</dbReference>
<protein>
    <submittedName>
        <fullName evidence="2">Uncharacterized protein</fullName>
    </submittedName>
</protein>
<evidence type="ECO:0000313" key="2">
    <source>
        <dbReference type="EMBL" id="MBC2904396.1"/>
    </source>
</evidence>
<dbReference type="RefSeq" id="WP_186284267.1">
    <property type="nucleotide sequence ID" value="NZ_JACMSF010000025.1"/>
</dbReference>
<name>A0A7X1J5C5_9ACTN</name>
<reference evidence="2 3" key="1">
    <citation type="submission" date="2020-08" db="EMBL/GenBank/DDBJ databases">
        <title>Streptomyces sp. PSKA01 genome sequencing and assembly.</title>
        <authorList>
            <person name="Mandal S."/>
            <person name="Maiti P.K."/>
            <person name="Das P."/>
        </authorList>
    </citation>
    <scope>NUCLEOTIDE SEQUENCE [LARGE SCALE GENOMIC DNA]</scope>
    <source>
        <strain evidence="2 3">PSKA01</strain>
    </source>
</reference>
<gene>
    <name evidence="2" type="ORF">H4N64_22780</name>
</gene>
<evidence type="ECO:0000313" key="3">
    <source>
        <dbReference type="Proteomes" id="UP000584670"/>
    </source>
</evidence>
<organism evidence="2 3">
    <name type="scientific">Streptomyces cupreus</name>
    <dbReference type="NCBI Taxonomy" id="2759956"/>
    <lineage>
        <taxon>Bacteria</taxon>
        <taxon>Bacillati</taxon>
        <taxon>Actinomycetota</taxon>
        <taxon>Actinomycetes</taxon>
        <taxon>Kitasatosporales</taxon>
        <taxon>Streptomycetaceae</taxon>
        <taxon>Streptomyces</taxon>
    </lineage>
</organism>
<keyword evidence="3" id="KW-1185">Reference proteome</keyword>
<accession>A0A7X1J5C5</accession>
<evidence type="ECO:0000256" key="1">
    <source>
        <dbReference type="SAM" id="Phobius"/>
    </source>
</evidence>
<keyword evidence="1" id="KW-0472">Membrane</keyword>
<dbReference type="AlphaFoldDB" id="A0A7X1J5C5"/>